<reference evidence="2" key="1">
    <citation type="submission" date="2022-11" db="UniProtKB">
        <authorList>
            <consortium name="WormBaseParasite"/>
        </authorList>
    </citation>
    <scope>IDENTIFICATION</scope>
</reference>
<dbReference type="Proteomes" id="UP000887565">
    <property type="component" value="Unplaced"/>
</dbReference>
<proteinExistence type="predicted"/>
<accession>A0A915L3V1</accession>
<keyword evidence="1" id="KW-1185">Reference proteome</keyword>
<dbReference type="AlphaFoldDB" id="A0A915L3V1"/>
<protein>
    <submittedName>
        <fullName evidence="2">Uncharacterized protein</fullName>
    </submittedName>
</protein>
<dbReference type="WBParaSite" id="nRc.2.0.1.t44439-RA">
    <property type="protein sequence ID" value="nRc.2.0.1.t44439-RA"/>
    <property type="gene ID" value="nRc.2.0.1.g44439"/>
</dbReference>
<evidence type="ECO:0000313" key="2">
    <source>
        <dbReference type="WBParaSite" id="nRc.2.0.1.t44439-RA"/>
    </source>
</evidence>
<organism evidence="1 2">
    <name type="scientific">Romanomermis culicivorax</name>
    <name type="common">Nematode worm</name>
    <dbReference type="NCBI Taxonomy" id="13658"/>
    <lineage>
        <taxon>Eukaryota</taxon>
        <taxon>Metazoa</taxon>
        <taxon>Ecdysozoa</taxon>
        <taxon>Nematoda</taxon>
        <taxon>Enoplea</taxon>
        <taxon>Dorylaimia</taxon>
        <taxon>Mermithida</taxon>
        <taxon>Mermithoidea</taxon>
        <taxon>Mermithidae</taxon>
        <taxon>Romanomermis</taxon>
    </lineage>
</organism>
<sequence length="173" mass="19170">TAAVDDFSENHIPNDSRAVAAVDFRSVEPDQAAERIDVDQNRKFASTGHSVADDILSAISFDSHFQHTRSASIDSRVDIPHFSDDPKPEPQRLKLKHKLTDLISKELCGRHESSDSRAKRYTNFPILNSNLAVAAAIDEEISCFLEKDEFDAIIGVSVGIFLQVVVQDDVGFM</sequence>
<name>A0A915L3V1_ROMCU</name>
<evidence type="ECO:0000313" key="1">
    <source>
        <dbReference type="Proteomes" id="UP000887565"/>
    </source>
</evidence>